<dbReference type="OrthoDB" id="2875988at2"/>
<accession>A0A3M8DQH5</accession>
<keyword evidence="2" id="KW-1185">Reference proteome</keyword>
<protein>
    <submittedName>
        <fullName evidence="1">Uncharacterized protein</fullName>
    </submittedName>
</protein>
<reference evidence="1 2" key="1">
    <citation type="submission" date="2018-10" db="EMBL/GenBank/DDBJ databases">
        <title>Phylogenomics of Brevibacillus.</title>
        <authorList>
            <person name="Dunlap C."/>
        </authorList>
    </citation>
    <scope>NUCLEOTIDE SEQUENCE [LARGE SCALE GENOMIC DNA]</scope>
    <source>
        <strain evidence="1 2">JCM 15716</strain>
    </source>
</reference>
<evidence type="ECO:0000313" key="2">
    <source>
        <dbReference type="Proteomes" id="UP000271031"/>
    </source>
</evidence>
<organism evidence="1 2">
    <name type="scientific">Brevibacillus fluminis</name>
    <dbReference type="NCBI Taxonomy" id="511487"/>
    <lineage>
        <taxon>Bacteria</taxon>
        <taxon>Bacillati</taxon>
        <taxon>Bacillota</taxon>
        <taxon>Bacilli</taxon>
        <taxon>Bacillales</taxon>
        <taxon>Paenibacillaceae</taxon>
        <taxon>Brevibacillus</taxon>
    </lineage>
</organism>
<dbReference type="AlphaFoldDB" id="A0A3M8DQH5"/>
<evidence type="ECO:0000313" key="1">
    <source>
        <dbReference type="EMBL" id="RNB89685.1"/>
    </source>
</evidence>
<dbReference type="Proteomes" id="UP000271031">
    <property type="component" value="Unassembled WGS sequence"/>
</dbReference>
<comment type="caution">
    <text evidence="1">The sequence shown here is derived from an EMBL/GenBank/DDBJ whole genome shotgun (WGS) entry which is preliminary data.</text>
</comment>
<name>A0A3M8DQH5_9BACL</name>
<sequence>MVTILDASQAEAFGVNGEKVVSLLNRLAEIEWFSAVGKAIDQESTERAVLECSRLLGIEGDPVQWLGREQVSSFLDDMRLEQSPLWMKIESVPRKIKEKAEGAGRLDALNHVIDYVPEFLFHHSFKGAFHAFETDGMRVVQVAVGATMYLFGVACAWETLSDLPGWETNPYLPLLEAFAAGHWPLGFYHNQFMIA</sequence>
<dbReference type="RefSeq" id="WP_122917939.1">
    <property type="nucleotide sequence ID" value="NZ_RHHQ01000008.1"/>
</dbReference>
<dbReference type="EMBL" id="RHHQ01000008">
    <property type="protein sequence ID" value="RNB89685.1"/>
    <property type="molecule type" value="Genomic_DNA"/>
</dbReference>
<proteinExistence type="predicted"/>
<gene>
    <name evidence="1" type="ORF">EDM56_10930</name>
</gene>